<dbReference type="Proteomes" id="UP000585474">
    <property type="component" value="Unassembled WGS sequence"/>
</dbReference>
<gene>
    <name evidence="9" type="ORF">Acr_03g0020090</name>
</gene>
<organism evidence="9 10">
    <name type="scientific">Actinidia rufa</name>
    <dbReference type="NCBI Taxonomy" id="165716"/>
    <lineage>
        <taxon>Eukaryota</taxon>
        <taxon>Viridiplantae</taxon>
        <taxon>Streptophyta</taxon>
        <taxon>Embryophyta</taxon>
        <taxon>Tracheophyta</taxon>
        <taxon>Spermatophyta</taxon>
        <taxon>Magnoliopsida</taxon>
        <taxon>eudicotyledons</taxon>
        <taxon>Gunneridae</taxon>
        <taxon>Pentapetalae</taxon>
        <taxon>asterids</taxon>
        <taxon>Ericales</taxon>
        <taxon>Actinidiaceae</taxon>
        <taxon>Actinidia</taxon>
    </lineage>
</organism>
<evidence type="ECO:0000256" key="7">
    <source>
        <dbReference type="RuleBase" id="RU361233"/>
    </source>
</evidence>
<comment type="subcellular location">
    <subcellularLocation>
        <location evidence="1 7">Cell membrane</location>
        <topology evidence="1 7">Multi-pass membrane protein</topology>
    </subcellularLocation>
</comment>
<evidence type="ECO:0000313" key="9">
    <source>
        <dbReference type="EMBL" id="GFY85235.1"/>
    </source>
</evidence>
<dbReference type="Pfam" id="PF04535">
    <property type="entry name" value="CASP_dom"/>
    <property type="match status" value="1"/>
</dbReference>
<evidence type="ECO:0000256" key="2">
    <source>
        <dbReference type="ARBA" id="ARBA00007651"/>
    </source>
</evidence>
<feature type="domain" description="Casparian strip membrane protein" evidence="8">
    <location>
        <begin position="1"/>
        <end position="36"/>
    </location>
</feature>
<evidence type="ECO:0000256" key="5">
    <source>
        <dbReference type="ARBA" id="ARBA00022989"/>
    </source>
</evidence>
<reference evidence="9 10" key="1">
    <citation type="submission" date="2019-07" db="EMBL/GenBank/DDBJ databases">
        <title>De Novo Assembly of kiwifruit Actinidia rufa.</title>
        <authorList>
            <person name="Sugita-Konishi S."/>
            <person name="Sato K."/>
            <person name="Mori E."/>
            <person name="Abe Y."/>
            <person name="Kisaki G."/>
            <person name="Hamano K."/>
            <person name="Suezawa K."/>
            <person name="Otani M."/>
            <person name="Fukuda T."/>
            <person name="Manabe T."/>
            <person name="Gomi K."/>
            <person name="Tabuchi M."/>
            <person name="Akimitsu K."/>
            <person name="Kataoka I."/>
        </authorList>
    </citation>
    <scope>NUCLEOTIDE SEQUENCE [LARGE SCALE GENOMIC DNA]</scope>
    <source>
        <strain evidence="10">cv. Fuchu</strain>
    </source>
</reference>
<dbReference type="GO" id="GO:0005886">
    <property type="term" value="C:plasma membrane"/>
    <property type="evidence" value="ECO:0007669"/>
    <property type="project" value="UniProtKB-SubCell"/>
</dbReference>
<comment type="caution">
    <text evidence="7">Lacks conserved residue(s) required for the propagation of feature annotation.</text>
</comment>
<dbReference type="NCBIfam" id="TIGR01569">
    <property type="entry name" value="A_tha_TIGR01569"/>
    <property type="match status" value="1"/>
</dbReference>
<evidence type="ECO:0000313" key="10">
    <source>
        <dbReference type="Proteomes" id="UP000585474"/>
    </source>
</evidence>
<keyword evidence="3 7" id="KW-1003">Cell membrane</keyword>
<dbReference type="InterPro" id="IPR006459">
    <property type="entry name" value="CASP/CASPL"/>
</dbReference>
<keyword evidence="10" id="KW-1185">Reference proteome</keyword>
<dbReference type="EMBL" id="BJWL01000003">
    <property type="protein sequence ID" value="GFY85235.1"/>
    <property type="molecule type" value="Genomic_DNA"/>
</dbReference>
<dbReference type="AlphaFoldDB" id="A0A7J0EFJ4"/>
<evidence type="ECO:0000259" key="8">
    <source>
        <dbReference type="Pfam" id="PF04535"/>
    </source>
</evidence>
<proteinExistence type="inferred from homology"/>
<comment type="caution">
    <text evidence="9">The sequence shown here is derived from an EMBL/GenBank/DDBJ whole genome shotgun (WGS) entry which is preliminary data.</text>
</comment>
<evidence type="ECO:0000256" key="3">
    <source>
        <dbReference type="ARBA" id="ARBA00022475"/>
    </source>
</evidence>
<evidence type="ECO:0000256" key="1">
    <source>
        <dbReference type="ARBA" id="ARBA00004651"/>
    </source>
</evidence>
<protein>
    <recommendedName>
        <fullName evidence="7">CASP-like protein</fullName>
    </recommendedName>
</protein>
<evidence type="ECO:0000256" key="6">
    <source>
        <dbReference type="ARBA" id="ARBA00023136"/>
    </source>
</evidence>
<evidence type="ECO:0000256" key="4">
    <source>
        <dbReference type="ARBA" id="ARBA00022692"/>
    </source>
</evidence>
<dbReference type="InterPro" id="IPR006702">
    <property type="entry name" value="CASP_dom"/>
</dbReference>
<comment type="subunit">
    <text evidence="7">Homodimer and heterodimers.</text>
</comment>
<feature type="transmembrane region" description="Helical" evidence="7">
    <location>
        <begin position="48"/>
        <end position="68"/>
    </location>
</feature>
<keyword evidence="6 7" id="KW-0472">Membrane</keyword>
<comment type="similarity">
    <text evidence="2 7">Belongs to the Casparian strip membrane proteins (CASP) family.</text>
</comment>
<accession>A0A7J0EFJ4</accession>
<keyword evidence="4 7" id="KW-0812">Transmembrane</keyword>
<sequence length="73" mass="7765">MVALLFSGEGAAAAVGIIGYKGNSHVRWNKVCNVFRGVLPPDRPPPSFSLSSALVAFFLLVVLAALNLHKKCK</sequence>
<name>A0A7J0EFJ4_9ERIC</name>
<keyword evidence="5 7" id="KW-1133">Transmembrane helix</keyword>